<keyword evidence="3" id="KW-1185">Reference proteome</keyword>
<comment type="caution">
    <text evidence="2">The sequence shown here is derived from an EMBL/GenBank/DDBJ whole genome shotgun (WGS) entry which is preliminary data.</text>
</comment>
<dbReference type="Proteomes" id="UP000650511">
    <property type="component" value="Unassembled WGS sequence"/>
</dbReference>
<gene>
    <name evidence="2" type="ORF">GCM10011354_25430</name>
</gene>
<accession>A0A8J3A9G7</accession>
<keyword evidence="1" id="KW-0812">Transmembrane</keyword>
<dbReference type="RefSeq" id="WP_130651102.1">
    <property type="nucleotide sequence ID" value="NZ_BMHA01000009.1"/>
</dbReference>
<sequence>MRPPSHATSSRLPRRWSRAGDEAGFASFAFPLLLFVTVVAGIALVDVAAYLVAAARAQQAADAAALAAVSVDVGAGGFDAATEAQRVLVAADARLEACRCRTGSEQAEVTVSVVVPGLLVPSFGAGRVQAVGRAVLAEPP</sequence>
<dbReference type="EMBL" id="BMHA01000009">
    <property type="protein sequence ID" value="GGI07706.1"/>
    <property type="molecule type" value="Genomic_DNA"/>
</dbReference>
<evidence type="ECO:0008006" key="4">
    <source>
        <dbReference type="Google" id="ProtNLM"/>
    </source>
</evidence>
<organism evidence="2 3">
    <name type="scientific">Egicoccus halophilus</name>
    <dbReference type="NCBI Taxonomy" id="1670830"/>
    <lineage>
        <taxon>Bacteria</taxon>
        <taxon>Bacillati</taxon>
        <taxon>Actinomycetota</taxon>
        <taxon>Nitriliruptoria</taxon>
        <taxon>Egicoccales</taxon>
        <taxon>Egicoccaceae</taxon>
        <taxon>Egicoccus</taxon>
    </lineage>
</organism>
<reference evidence="2" key="2">
    <citation type="submission" date="2020-09" db="EMBL/GenBank/DDBJ databases">
        <authorList>
            <person name="Sun Q."/>
            <person name="Zhou Y."/>
        </authorList>
    </citation>
    <scope>NUCLEOTIDE SEQUENCE</scope>
    <source>
        <strain evidence="2">CGMCC 1.14988</strain>
    </source>
</reference>
<protein>
    <recommendedName>
        <fullName evidence="4">Flp pilus-assembly TadE/G-like</fullName>
    </recommendedName>
</protein>
<evidence type="ECO:0000256" key="1">
    <source>
        <dbReference type="SAM" id="Phobius"/>
    </source>
</evidence>
<reference evidence="2" key="1">
    <citation type="journal article" date="2014" name="Int. J. Syst. Evol. Microbiol.">
        <title>Complete genome sequence of Corynebacterium casei LMG S-19264T (=DSM 44701T), isolated from a smear-ripened cheese.</title>
        <authorList>
            <consortium name="US DOE Joint Genome Institute (JGI-PGF)"/>
            <person name="Walter F."/>
            <person name="Albersmeier A."/>
            <person name="Kalinowski J."/>
            <person name="Ruckert C."/>
        </authorList>
    </citation>
    <scope>NUCLEOTIDE SEQUENCE</scope>
    <source>
        <strain evidence="2">CGMCC 1.14988</strain>
    </source>
</reference>
<evidence type="ECO:0000313" key="2">
    <source>
        <dbReference type="EMBL" id="GGI07706.1"/>
    </source>
</evidence>
<keyword evidence="1" id="KW-0472">Membrane</keyword>
<proteinExistence type="predicted"/>
<name>A0A8J3A9G7_9ACTN</name>
<keyword evidence="1" id="KW-1133">Transmembrane helix</keyword>
<dbReference type="AlphaFoldDB" id="A0A8J3A9G7"/>
<evidence type="ECO:0000313" key="3">
    <source>
        <dbReference type="Proteomes" id="UP000650511"/>
    </source>
</evidence>
<feature type="transmembrane region" description="Helical" evidence="1">
    <location>
        <begin position="28"/>
        <end position="53"/>
    </location>
</feature>